<evidence type="ECO:0000256" key="1">
    <source>
        <dbReference type="ARBA" id="ARBA00023125"/>
    </source>
</evidence>
<reference evidence="4 5" key="1">
    <citation type="submission" date="2017-09" db="EMBL/GenBank/DDBJ databases">
        <authorList>
            <consortium name="International Durum Wheat Genome Sequencing Consortium (IDWGSC)"/>
            <person name="Milanesi L."/>
        </authorList>
    </citation>
    <scope>NUCLEOTIDE SEQUENCE [LARGE SCALE GENOMIC DNA]</scope>
    <source>
        <strain evidence="5">cv. Svevo</strain>
    </source>
</reference>
<sequence>MSMSEGSETADSMDEDTSQIPHVRRSKVWEHYEVDLVLIDGDFKAVCKYCGVQLHTKFGTRSLRTRIAEACRSIQDACRQRFLLTMKKKPPEGLFVFDEKVFRECMVKYCVHAEIPFLKFEDPHLQPWIDSMQPAFQIKGRHTIRDDAVKMYKGMKKDIEVELQNMDSRICLTSDMWTSSQDLVYMCITSHYINAEFNYKKKTISFAEVKYPHTGNAIKEEIVRCLTEWGIRGKLFTLTLDNASNNTNACEELIKYHKHELLLEGQHLHVRCCAHILNILVQDGMKIIHEAIDMIHELMKYIDSSPSRLQDFNTIASGMGLRAKKGISVDTPTRWNSTWKMLVEALTYKSVLTSYANRKMIDSPSEEEWEKAKVICEFLKAFEDLTLIVSAHRKPTSHKFLPIVLSIRHALKDPGWHTSDVLKELAAVMQTKLDKYWDPEEKENADPNRRRKSKGIEFNHALVIATFLDPRRKQDYLDFFYCKLSTDGEQITKQVEIALEWVRKYVKEYELLAATSTAHSTPSSQGNTIIGSPVAGKRKLEEEFAQHKSRQRSRVHKSELDAYLEEASEKVGDDFDVLGWWKRRGKKFPILASMAHDFLAIPLSIVASESAFSCGKRILGDKRSSLNPDMLEVLVCAKDWLFKPKEGDGQ</sequence>
<dbReference type="InterPro" id="IPR012337">
    <property type="entry name" value="RNaseH-like_sf"/>
</dbReference>
<dbReference type="Pfam" id="PF14372">
    <property type="entry name" value="hAT-like_RNase-H"/>
    <property type="match status" value="1"/>
</dbReference>
<dbReference type="PANTHER" id="PTHR46481">
    <property type="entry name" value="ZINC FINGER BED DOMAIN-CONTAINING PROTEIN 4"/>
    <property type="match status" value="1"/>
</dbReference>
<dbReference type="Proteomes" id="UP000324705">
    <property type="component" value="Chromosome 5A"/>
</dbReference>
<dbReference type="InterPro" id="IPR052035">
    <property type="entry name" value="ZnF_BED_domain_contain"/>
</dbReference>
<proteinExistence type="predicted"/>
<evidence type="ECO:0000259" key="3">
    <source>
        <dbReference type="Pfam" id="PF14372"/>
    </source>
</evidence>
<dbReference type="InterPro" id="IPR008906">
    <property type="entry name" value="HATC_C_dom"/>
</dbReference>
<keyword evidence="5" id="KW-1185">Reference proteome</keyword>
<dbReference type="GO" id="GO:0046983">
    <property type="term" value="F:protein dimerization activity"/>
    <property type="evidence" value="ECO:0007669"/>
    <property type="project" value="InterPro"/>
</dbReference>
<dbReference type="SUPFAM" id="SSF53098">
    <property type="entry name" value="Ribonuclease H-like"/>
    <property type="match status" value="1"/>
</dbReference>
<protein>
    <recommendedName>
        <fullName evidence="6">Transposase</fullName>
    </recommendedName>
</protein>
<dbReference type="AlphaFoldDB" id="A0A9R0WL11"/>
<keyword evidence="1" id="KW-0238">DNA-binding</keyword>
<name>A0A9R0WL11_TRITD</name>
<dbReference type="GO" id="GO:0003677">
    <property type="term" value="F:DNA binding"/>
    <property type="evidence" value="ECO:0007669"/>
    <property type="project" value="UniProtKB-KW"/>
</dbReference>
<accession>A0A9R0WL11</accession>
<gene>
    <name evidence="4" type="ORF">TRITD_5Av1G100980</name>
</gene>
<feature type="domain" description="hAT-like transposase RNase-H fold" evidence="3">
    <location>
        <begin position="391"/>
        <end position="509"/>
    </location>
</feature>
<dbReference type="OMA" id="LWTHEST"/>
<dbReference type="EMBL" id="LT934119">
    <property type="protein sequence ID" value="VAI15597.1"/>
    <property type="molecule type" value="Genomic_DNA"/>
</dbReference>
<dbReference type="PANTHER" id="PTHR46481:SF5">
    <property type="entry name" value="OS08G0393150 PROTEIN"/>
    <property type="match status" value="1"/>
</dbReference>
<evidence type="ECO:0000313" key="4">
    <source>
        <dbReference type="EMBL" id="VAI15597.1"/>
    </source>
</evidence>
<organism evidence="4 5">
    <name type="scientific">Triticum turgidum subsp. durum</name>
    <name type="common">Durum wheat</name>
    <name type="synonym">Triticum durum</name>
    <dbReference type="NCBI Taxonomy" id="4567"/>
    <lineage>
        <taxon>Eukaryota</taxon>
        <taxon>Viridiplantae</taxon>
        <taxon>Streptophyta</taxon>
        <taxon>Embryophyta</taxon>
        <taxon>Tracheophyta</taxon>
        <taxon>Spermatophyta</taxon>
        <taxon>Magnoliopsida</taxon>
        <taxon>Liliopsida</taxon>
        <taxon>Poales</taxon>
        <taxon>Poaceae</taxon>
        <taxon>BOP clade</taxon>
        <taxon>Pooideae</taxon>
        <taxon>Triticodae</taxon>
        <taxon>Triticeae</taxon>
        <taxon>Triticinae</taxon>
        <taxon>Triticum</taxon>
    </lineage>
</organism>
<evidence type="ECO:0000313" key="5">
    <source>
        <dbReference type="Proteomes" id="UP000324705"/>
    </source>
</evidence>
<dbReference type="SMART" id="SM00614">
    <property type="entry name" value="ZnF_BED"/>
    <property type="match status" value="1"/>
</dbReference>
<dbReference type="InterPro" id="IPR025525">
    <property type="entry name" value="hAT-like_transposase_RNase-H"/>
</dbReference>
<feature type="domain" description="HAT C-terminal dimerisation" evidence="2">
    <location>
        <begin position="559"/>
        <end position="641"/>
    </location>
</feature>
<dbReference type="Gramene" id="TRITD5Av1G100980.1">
    <property type="protein sequence ID" value="TRITD5Av1G100980.1"/>
    <property type="gene ID" value="TRITD5Av1G100980"/>
</dbReference>
<dbReference type="Pfam" id="PF05699">
    <property type="entry name" value="Dimer_Tnp_hAT"/>
    <property type="match status" value="1"/>
</dbReference>
<evidence type="ECO:0000259" key="2">
    <source>
        <dbReference type="Pfam" id="PF05699"/>
    </source>
</evidence>
<evidence type="ECO:0008006" key="6">
    <source>
        <dbReference type="Google" id="ProtNLM"/>
    </source>
</evidence>